<feature type="active site" description="Proton acceptor" evidence="9">
    <location>
        <position position="69"/>
    </location>
</feature>
<dbReference type="NCBIfam" id="TIGR00172">
    <property type="entry name" value="maf"/>
    <property type="match status" value="1"/>
</dbReference>
<dbReference type="HOGENOM" id="CLU_040416_1_0_6"/>
<comment type="subcellular location">
    <subcellularLocation>
        <location evidence="1 9">Cytoplasm</location>
    </subcellularLocation>
</comment>
<dbReference type="Proteomes" id="UP000029986">
    <property type="component" value="Chromosome"/>
</dbReference>
<gene>
    <name evidence="10" type="ORF">AT03_12985</name>
</gene>
<keyword evidence="3 9" id="KW-0378">Hydrolase</keyword>
<reference evidence="10 11" key="1">
    <citation type="journal article" date="2014" name="Gut Pathog.">
        <title>Gene clusters of Hafnia alvei strain FB1 important in survival and pathogenesis: a draft genome perspective.</title>
        <authorList>
            <person name="Tan J.Y."/>
            <person name="Yin W.F."/>
            <person name="Chan K.G."/>
        </authorList>
    </citation>
    <scope>NUCLEOTIDE SEQUENCE [LARGE SCALE GENOMIC DNA]</scope>
    <source>
        <strain evidence="10 11">FB1</strain>
    </source>
</reference>
<organism evidence="10 11">
    <name type="scientific">Hafnia alvei FB1</name>
    <dbReference type="NCBI Taxonomy" id="1453496"/>
    <lineage>
        <taxon>Bacteria</taxon>
        <taxon>Pseudomonadati</taxon>
        <taxon>Pseudomonadota</taxon>
        <taxon>Gammaproteobacteria</taxon>
        <taxon>Enterobacterales</taxon>
        <taxon>Hafniaceae</taxon>
        <taxon>Hafnia</taxon>
    </lineage>
</organism>
<feature type="site" description="Important for substrate specificity" evidence="9">
    <location>
        <position position="154"/>
    </location>
</feature>
<dbReference type="PANTHER" id="PTHR43213">
    <property type="entry name" value="BIFUNCTIONAL DTTP/UTP PYROPHOSPHATASE/METHYLTRANSFERASE PROTEIN-RELATED"/>
    <property type="match status" value="1"/>
</dbReference>
<dbReference type="GO" id="GO:0047429">
    <property type="term" value="F:nucleoside triphosphate diphosphatase activity"/>
    <property type="evidence" value="ECO:0007669"/>
    <property type="project" value="InterPro"/>
</dbReference>
<dbReference type="AlphaFoldDB" id="A0A097R3B7"/>
<evidence type="ECO:0000256" key="1">
    <source>
        <dbReference type="ARBA" id="ARBA00004496"/>
    </source>
</evidence>
<comment type="similarity">
    <text evidence="7 9">Belongs to the Maf family. YceF subfamily.</text>
</comment>
<dbReference type="HAMAP" id="MF_00528">
    <property type="entry name" value="Maf"/>
    <property type="match status" value="1"/>
</dbReference>
<comment type="function">
    <text evidence="6 9">Nucleoside triphosphate pyrophosphatase that hydrolyzes 7-methyl-GTP (m(7)GTP). May have a dual role in cell division arrest and in preventing the incorporation of modified nucleotides into cellular nucleic acids.</text>
</comment>
<dbReference type="CDD" id="cd00555">
    <property type="entry name" value="Maf"/>
    <property type="match status" value="1"/>
</dbReference>
<dbReference type="InterPro" id="IPR029001">
    <property type="entry name" value="ITPase-like_fam"/>
</dbReference>
<dbReference type="RefSeq" id="WP_025797195.1">
    <property type="nucleotide sequence ID" value="NZ_CP009706.1"/>
</dbReference>
<dbReference type="Pfam" id="PF02545">
    <property type="entry name" value="Maf"/>
    <property type="match status" value="1"/>
</dbReference>
<evidence type="ECO:0000313" key="11">
    <source>
        <dbReference type="Proteomes" id="UP000029986"/>
    </source>
</evidence>
<dbReference type="InterPro" id="IPR003697">
    <property type="entry name" value="Maf-like"/>
</dbReference>
<dbReference type="PIRSF" id="PIRSF006305">
    <property type="entry name" value="Maf"/>
    <property type="match status" value="1"/>
</dbReference>
<dbReference type="GO" id="GO:0005737">
    <property type="term" value="C:cytoplasm"/>
    <property type="evidence" value="ECO:0007669"/>
    <property type="project" value="UniProtKB-SubCell"/>
</dbReference>
<keyword evidence="11" id="KW-1185">Reference proteome</keyword>
<dbReference type="EC" id="3.6.1.-" evidence="9"/>
<dbReference type="eggNOG" id="COG0424">
    <property type="taxonomic scope" value="Bacteria"/>
</dbReference>
<dbReference type="PATRIC" id="fig|1453496.5.peg.2642"/>
<dbReference type="SUPFAM" id="SSF52972">
    <property type="entry name" value="ITPase-like"/>
    <property type="match status" value="1"/>
</dbReference>
<comment type="cofactor">
    <cofactor evidence="9">
        <name>a divalent metal cation</name>
        <dbReference type="ChEBI" id="CHEBI:60240"/>
    </cofactor>
</comment>
<evidence type="ECO:0000256" key="4">
    <source>
        <dbReference type="ARBA" id="ARBA00023080"/>
    </source>
</evidence>
<comment type="catalytic activity">
    <reaction evidence="5 9">
        <text>N(7)-methyl-GTP + H2O = N(7)-methyl-GMP + diphosphate + H(+)</text>
        <dbReference type="Rhea" id="RHEA:58744"/>
        <dbReference type="ChEBI" id="CHEBI:15377"/>
        <dbReference type="ChEBI" id="CHEBI:15378"/>
        <dbReference type="ChEBI" id="CHEBI:33019"/>
        <dbReference type="ChEBI" id="CHEBI:58285"/>
        <dbReference type="ChEBI" id="CHEBI:87133"/>
    </reaction>
</comment>
<feature type="site" description="Important for substrate specificity" evidence="9">
    <location>
        <position position="12"/>
    </location>
</feature>
<sequence>MSPLILASTSPYRRALLEKLGVEFICAAPDTDETPQDEESATDLVQRLAQEKAHSLSEKFPNHFIIGSDQVCVIDGKIVGKPGSIENAHQQLRAASGKAITFYTGLCVLNSHTMQKEIICEPFHVHFRRLTDDEIHAYIQLEMPLYCAGSFMCEGAGILLFSQLEGRDPNALVGLPLIALNEILLKFGYNALLKGKNKA</sequence>
<keyword evidence="4 9" id="KW-0546">Nucleotide metabolism</keyword>
<evidence type="ECO:0000256" key="8">
    <source>
        <dbReference type="ARBA" id="ARBA00068163"/>
    </source>
</evidence>
<dbReference type="FunFam" id="3.90.950.10:FF:000005">
    <property type="entry name" value="7-methyl-GTP pyrophosphatase"/>
    <property type="match status" value="1"/>
</dbReference>
<name>A0A097R3B7_HAFAL</name>
<dbReference type="Gene3D" id="3.90.950.10">
    <property type="match status" value="1"/>
</dbReference>
<dbReference type="GO" id="GO:0009117">
    <property type="term" value="P:nucleotide metabolic process"/>
    <property type="evidence" value="ECO:0007669"/>
    <property type="project" value="UniProtKB-KW"/>
</dbReference>
<evidence type="ECO:0000256" key="5">
    <source>
        <dbReference type="ARBA" id="ARBA00050213"/>
    </source>
</evidence>
<proteinExistence type="inferred from homology"/>
<dbReference type="EMBL" id="CP009706">
    <property type="protein sequence ID" value="AIU73215.1"/>
    <property type="molecule type" value="Genomic_DNA"/>
</dbReference>
<dbReference type="OrthoDB" id="9813694at2"/>
<evidence type="ECO:0000256" key="3">
    <source>
        <dbReference type="ARBA" id="ARBA00022801"/>
    </source>
</evidence>
<accession>A0A097R3B7</accession>
<evidence type="ECO:0000256" key="9">
    <source>
        <dbReference type="HAMAP-Rule" id="MF_00528"/>
    </source>
</evidence>
<protein>
    <recommendedName>
        <fullName evidence="8 9">7-methyl-GTP pyrophosphatase</fullName>
        <shortName evidence="9">m(7)GTP pyrophosphatase</shortName>
        <ecNumber evidence="9">3.6.1.-</ecNumber>
    </recommendedName>
</protein>
<dbReference type="KEGG" id="hav:AT03_12985"/>
<dbReference type="PANTHER" id="PTHR43213:SF10">
    <property type="entry name" value="7-METHYL-GTP PYROPHOSPHATASE"/>
    <property type="match status" value="1"/>
</dbReference>
<evidence type="ECO:0000256" key="7">
    <source>
        <dbReference type="ARBA" id="ARBA00060749"/>
    </source>
</evidence>
<evidence type="ECO:0000313" key="10">
    <source>
        <dbReference type="EMBL" id="AIU73215.1"/>
    </source>
</evidence>
<evidence type="ECO:0000256" key="2">
    <source>
        <dbReference type="ARBA" id="ARBA00022490"/>
    </source>
</evidence>
<keyword evidence="2 9" id="KW-0963">Cytoplasm</keyword>
<comment type="caution">
    <text evidence="9">Lacks conserved residue(s) required for the propagation of feature annotation.</text>
</comment>
<evidence type="ECO:0000256" key="6">
    <source>
        <dbReference type="ARBA" id="ARBA00053369"/>
    </source>
</evidence>
<feature type="site" description="Important for substrate specificity" evidence="9">
    <location>
        <position position="70"/>
    </location>
</feature>